<dbReference type="GO" id="GO:0003700">
    <property type="term" value="F:DNA-binding transcription factor activity"/>
    <property type="evidence" value="ECO:0007669"/>
    <property type="project" value="InterPro"/>
</dbReference>
<dbReference type="InterPro" id="IPR001347">
    <property type="entry name" value="SIS_dom"/>
</dbReference>
<evidence type="ECO:0000259" key="1">
    <source>
        <dbReference type="PROSITE" id="PS51071"/>
    </source>
</evidence>
<protein>
    <submittedName>
        <fullName evidence="2">RpiR family transcriptional regulator</fullName>
    </submittedName>
</protein>
<organism evidence="2 3">
    <name type="scientific">Rothia aerolata</name>
    <dbReference type="NCBI Taxonomy" id="1812262"/>
    <lineage>
        <taxon>Bacteria</taxon>
        <taxon>Bacillati</taxon>
        <taxon>Actinomycetota</taxon>
        <taxon>Actinomycetes</taxon>
        <taxon>Micrococcales</taxon>
        <taxon>Micrococcaceae</taxon>
        <taxon>Rothia</taxon>
    </lineage>
</organism>
<proteinExistence type="predicted"/>
<dbReference type="InterPro" id="IPR000281">
    <property type="entry name" value="HTH_RpiR"/>
</dbReference>
<dbReference type="GO" id="GO:0097367">
    <property type="term" value="F:carbohydrate derivative binding"/>
    <property type="evidence" value="ECO:0007669"/>
    <property type="project" value="InterPro"/>
</dbReference>
<dbReference type="InterPro" id="IPR046348">
    <property type="entry name" value="SIS_dom_sf"/>
</dbReference>
<reference evidence="2 3" key="1">
    <citation type="journal article" date="2014" name="Int. J. Syst. Evol. Microbiol.">
        <title>Complete genome sequence of Corynebacterium casei LMG S-19264T (=DSM 44701T), isolated from a smear-ripened cheese.</title>
        <authorList>
            <consortium name="US DOE Joint Genome Institute (JGI-PGF)"/>
            <person name="Walter F."/>
            <person name="Albersmeier A."/>
            <person name="Kalinowski J."/>
            <person name="Ruckert C."/>
        </authorList>
    </citation>
    <scope>NUCLEOTIDE SEQUENCE [LARGE SCALE GENOMIC DNA]</scope>
    <source>
        <strain evidence="2 3">CCM 8669</strain>
    </source>
</reference>
<dbReference type="GO" id="GO:1901135">
    <property type="term" value="P:carbohydrate derivative metabolic process"/>
    <property type="evidence" value="ECO:0007669"/>
    <property type="project" value="InterPro"/>
</dbReference>
<dbReference type="Pfam" id="PF01380">
    <property type="entry name" value="SIS"/>
    <property type="match status" value="1"/>
</dbReference>
<dbReference type="PANTHER" id="PTHR30514">
    <property type="entry name" value="GLUCOKINASE"/>
    <property type="match status" value="1"/>
</dbReference>
<dbReference type="RefSeq" id="WP_188360186.1">
    <property type="nucleotide sequence ID" value="NZ_BMDC01000004.1"/>
</dbReference>
<dbReference type="AlphaFoldDB" id="A0A917MV13"/>
<evidence type="ECO:0000313" key="2">
    <source>
        <dbReference type="EMBL" id="GGH65836.1"/>
    </source>
</evidence>
<dbReference type="EMBL" id="BMDC01000004">
    <property type="protein sequence ID" value="GGH65836.1"/>
    <property type="molecule type" value="Genomic_DNA"/>
</dbReference>
<dbReference type="PROSITE" id="PS51071">
    <property type="entry name" value="HTH_RPIR"/>
    <property type="match status" value="1"/>
</dbReference>
<comment type="caution">
    <text evidence="2">The sequence shown here is derived from an EMBL/GenBank/DDBJ whole genome shotgun (WGS) entry which is preliminary data.</text>
</comment>
<dbReference type="Pfam" id="PF01418">
    <property type="entry name" value="HTH_6"/>
    <property type="match status" value="1"/>
</dbReference>
<dbReference type="SUPFAM" id="SSF46689">
    <property type="entry name" value="Homeodomain-like"/>
    <property type="match status" value="1"/>
</dbReference>
<dbReference type="InterPro" id="IPR009057">
    <property type="entry name" value="Homeodomain-like_sf"/>
</dbReference>
<sequence>MGAVTETNLIETRIQEKYEQLSAQERKAAQTILENLEDLALYSSAEIANKSGVSRPTVSRLYRSLGFESFSQVKEHARSQRSRGVPVAGAPTEYSERISAEMELIQRSASLYTGADYSELVSAAVSAAKIVIIGFRNNFTLGLHLRNQLIQARDRVVMVPTAGQSLAEELAQLGPDDLVILCGVRRRTNNFRELVKACANLPGTFALLTDPSGRRYSGKADISLEIPVETSGAFDSYAAHMSFVSVFANEVLEKEEDGAAHVERVTALYESLSELEN</sequence>
<dbReference type="InterPro" id="IPR036388">
    <property type="entry name" value="WH-like_DNA-bd_sf"/>
</dbReference>
<dbReference type="InterPro" id="IPR047640">
    <property type="entry name" value="RpiR-like"/>
</dbReference>
<evidence type="ECO:0000313" key="3">
    <source>
        <dbReference type="Proteomes" id="UP000600171"/>
    </source>
</evidence>
<feature type="domain" description="HTH rpiR-type" evidence="1">
    <location>
        <begin position="8"/>
        <end position="84"/>
    </location>
</feature>
<dbReference type="PANTHER" id="PTHR30514:SF18">
    <property type="entry name" value="RPIR-FAMILY TRANSCRIPTIONAL REGULATOR"/>
    <property type="match status" value="1"/>
</dbReference>
<dbReference type="GO" id="GO:0003677">
    <property type="term" value="F:DNA binding"/>
    <property type="evidence" value="ECO:0007669"/>
    <property type="project" value="InterPro"/>
</dbReference>
<dbReference type="Proteomes" id="UP000600171">
    <property type="component" value="Unassembled WGS sequence"/>
</dbReference>
<dbReference type="Gene3D" id="3.40.50.10490">
    <property type="entry name" value="Glucose-6-phosphate isomerase like protein, domain 1"/>
    <property type="match status" value="1"/>
</dbReference>
<dbReference type="Gene3D" id="1.10.10.10">
    <property type="entry name" value="Winged helix-like DNA-binding domain superfamily/Winged helix DNA-binding domain"/>
    <property type="match status" value="1"/>
</dbReference>
<gene>
    <name evidence="2" type="ORF">GCM10007359_19470</name>
</gene>
<keyword evidence="3" id="KW-1185">Reference proteome</keyword>
<name>A0A917MV13_9MICC</name>
<accession>A0A917MV13</accession>
<dbReference type="SUPFAM" id="SSF53697">
    <property type="entry name" value="SIS domain"/>
    <property type="match status" value="1"/>
</dbReference>